<dbReference type="InterPro" id="IPR041078">
    <property type="entry name" value="Plavaka"/>
</dbReference>
<dbReference type="InParanoid" id="A0A0D0A2Q4"/>
<evidence type="ECO:0000313" key="2">
    <source>
        <dbReference type="Proteomes" id="UP000054485"/>
    </source>
</evidence>
<dbReference type="AlphaFoldDB" id="A0A0D0A2Q4"/>
<proteinExistence type="predicted"/>
<reference evidence="1 2" key="1">
    <citation type="submission" date="2014-04" db="EMBL/GenBank/DDBJ databases">
        <authorList>
            <consortium name="DOE Joint Genome Institute"/>
            <person name="Kuo A."/>
            <person name="Ruytinx J."/>
            <person name="Rineau F."/>
            <person name="Colpaert J."/>
            <person name="Kohler A."/>
            <person name="Nagy L.G."/>
            <person name="Floudas D."/>
            <person name="Copeland A."/>
            <person name="Barry K.W."/>
            <person name="Cichocki N."/>
            <person name="Veneault-Fourrey C."/>
            <person name="LaButti K."/>
            <person name="Lindquist E.A."/>
            <person name="Lipzen A."/>
            <person name="Lundell T."/>
            <person name="Morin E."/>
            <person name="Murat C."/>
            <person name="Sun H."/>
            <person name="Tunlid A."/>
            <person name="Henrissat B."/>
            <person name="Grigoriev I.V."/>
            <person name="Hibbett D.S."/>
            <person name="Martin F."/>
            <person name="Nordberg H.P."/>
            <person name="Cantor M.N."/>
            <person name="Hua S.X."/>
        </authorList>
    </citation>
    <scope>NUCLEOTIDE SEQUENCE [LARGE SCALE GENOMIC DNA]</scope>
    <source>
        <strain evidence="1 2">UH-Slu-Lm8-n1</strain>
    </source>
</reference>
<keyword evidence="2" id="KW-1185">Reference proteome</keyword>
<protein>
    <submittedName>
        <fullName evidence="1">Unplaced genomic scaffold CY34scaffold_1116, whole genome shotgun sequence</fullName>
    </submittedName>
</protein>
<gene>
    <name evidence="1" type="ORF">CY34DRAFT_101521</name>
</gene>
<dbReference type="Pfam" id="PF18759">
    <property type="entry name" value="Plavaka"/>
    <property type="match status" value="1"/>
</dbReference>
<accession>A0A0D0A2Q4</accession>
<reference evidence="2" key="2">
    <citation type="submission" date="2015-01" db="EMBL/GenBank/DDBJ databases">
        <title>Evolutionary Origins and Diversification of the Mycorrhizal Mutualists.</title>
        <authorList>
            <consortium name="DOE Joint Genome Institute"/>
            <consortium name="Mycorrhizal Genomics Consortium"/>
            <person name="Kohler A."/>
            <person name="Kuo A."/>
            <person name="Nagy L.G."/>
            <person name="Floudas D."/>
            <person name="Copeland A."/>
            <person name="Barry K.W."/>
            <person name="Cichocki N."/>
            <person name="Veneault-Fourrey C."/>
            <person name="LaButti K."/>
            <person name="Lindquist E.A."/>
            <person name="Lipzen A."/>
            <person name="Lundell T."/>
            <person name="Morin E."/>
            <person name="Murat C."/>
            <person name="Riley R."/>
            <person name="Ohm R."/>
            <person name="Sun H."/>
            <person name="Tunlid A."/>
            <person name="Henrissat B."/>
            <person name="Grigoriev I.V."/>
            <person name="Hibbett D.S."/>
            <person name="Martin F."/>
        </authorList>
    </citation>
    <scope>NUCLEOTIDE SEQUENCE [LARGE SCALE GENOMIC DNA]</scope>
    <source>
        <strain evidence="2">UH-Slu-Lm8-n1</strain>
    </source>
</reference>
<evidence type="ECO:0000313" key="1">
    <source>
        <dbReference type="EMBL" id="KIK32434.1"/>
    </source>
</evidence>
<dbReference type="OrthoDB" id="3208495at2759"/>
<dbReference type="Proteomes" id="UP000054485">
    <property type="component" value="Unassembled WGS sequence"/>
</dbReference>
<dbReference type="STRING" id="930992.A0A0D0A2Q4"/>
<name>A0A0D0A2Q4_9AGAM</name>
<sequence>MAWQYTGTNEKSGAEWDRLVQFLKDPLFRLEDLGSLNHTRELKRLDEYLKNKANPFREEYGWRQSTVKIRLPKEKEKFKSEDDAPVLEIPGVHHRCLTDLITHVFENEVSKTFNMTPFQQYWQTPDNRDIKVFSESYSSPAMLEAYTEINSLPREPGDELERVVASVMVWSDATHLANFGDASLWPFYVFFGNQSKYTRGKPTARACHHLAYIPTLPKNIQEVYIDIFGEATTGAVHTHLKRELMHAIWNLILDGKFMEAYEHGLVILCADGITRRVFPRFFSYSADYPEKILLATIKFLGQCPCPRCLVKKTDVCKMGMKLDMRRRVTRERIDNVTRRRHVEEARALIFQLGVPVDGARVKAILNDESYVPIRNAFSERFERLGFNMFKLWVVDQLHEFELGSWKALFTHLMRILHAVGGTAIQKLNERYRAVPTFGRGTIRRFHTNASAMKKLAARDFEDLLQVSCSALQCSSQFDIFTL</sequence>
<dbReference type="EMBL" id="KN836247">
    <property type="protein sequence ID" value="KIK32434.1"/>
    <property type="molecule type" value="Genomic_DNA"/>
</dbReference>
<dbReference type="HOGENOM" id="CLU_002498_2_0_1"/>
<organism evidence="1 2">
    <name type="scientific">Suillus luteus UH-Slu-Lm8-n1</name>
    <dbReference type="NCBI Taxonomy" id="930992"/>
    <lineage>
        <taxon>Eukaryota</taxon>
        <taxon>Fungi</taxon>
        <taxon>Dikarya</taxon>
        <taxon>Basidiomycota</taxon>
        <taxon>Agaricomycotina</taxon>
        <taxon>Agaricomycetes</taxon>
        <taxon>Agaricomycetidae</taxon>
        <taxon>Boletales</taxon>
        <taxon>Suillineae</taxon>
        <taxon>Suillaceae</taxon>
        <taxon>Suillus</taxon>
    </lineage>
</organism>